<evidence type="ECO:0000313" key="3">
    <source>
        <dbReference type="Proteomes" id="UP001549366"/>
    </source>
</evidence>
<organism evidence="2 3">
    <name type="scientific">Endozoicomonas lisbonensis</name>
    <dbReference type="NCBI Taxonomy" id="3120522"/>
    <lineage>
        <taxon>Bacteria</taxon>
        <taxon>Pseudomonadati</taxon>
        <taxon>Pseudomonadota</taxon>
        <taxon>Gammaproteobacteria</taxon>
        <taxon>Oceanospirillales</taxon>
        <taxon>Endozoicomonadaceae</taxon>
        <taxon>Endozoicomonas</taxon>
    </lineage>
</organism>
<dbReference type="Proteomes" id="UP001549366">
    <property type="component" value="Unassembled WGS sequence"/>
</dbReference>
<dbReference type="PANTHER" id="PTHR48234">
    <property type="entry name" value="GH09231P"/>
    <property type="match status" value="1"/>
</dbReference>
<feature type="region of interest" description="Disordered" evidence="1">
    <location>
        <begin position="443"/>
        <end position="592"/>
    </location>
</feature>
<feature type="region of interest" description="Disordered" evidence="1">
    <location>
        <begin position="1076"/>
        <end position="1095"/>
    </location>
</feature>
<name>A0ABV2SAT2_9GAMM</name>
<feature type="region of interest" description="Disordered" evidence="1">
    <location>
        <begin position="319"/>
        <end position="350"/>
    </location>
</feature>
<gene>
    <name evidence="2" type="ORF">V5J35_000063</name>
</gene>
<keyword evidence="3" id="KW-1185">Reference proteome</keyword>
<evidence type="ECO:0000313" key="2">
    <source>
        <dbReference type="EMBL" id="MET4754871.1"/>
    </source>
</evidence>
<dbReference type="EMBL" id="JBEWTB010000001">
    <property type="protein sequence ID" value="MET4754871.1"/>
    <property type="molecule type" value="Genomic_DNA"/>
</dbReference>
<accession>A0ABV2SAT2</accession>
<reference evidence="2 3" key="1">
    <citation type="submission" date="2024-06" db="EMBL/GenBank/DDBJ databases">
        <title>Genomic Encyclopedia of Type Strains, Phase V (KMG-V): Genome sequencing to study the core and pangenomes of soil and plant-associated prokaryotes.</title>
        <authorList>
            <person name="Whitman W."/>
        </authorList>
    </citation>
    <scope>NUCLEOTIDE SEQUENCE [LARGE SCALE GENOMIC DNA]</scope>
    <source>
        <strain evidence="2 3">NE40</strain>
    </source>
</reference>
<protein>
    <submittedName>
        <fullName evidence="2">Uncharacterized protein</fullName>
    </submittedName>
</protein>
<proteinExistence type="predicted"/>
<feature type="compositionally biased region" description="Basic and acidic residues" evidence="1">
    <location>
        <begin position="1083"/>
        <end position="1094"/>
    </location>
</feature>
<feature type="compositionally biased region" description="Basic and acidic residues" evidence="1">
    <location>
        <begin position="449"/>
        <end position="460"/>
    </location>
</feature>
<dbReference type="PANTHER" id="PTHR48234:SF1">
    <property type="entry name" value="SEA DOMAIN-CONTAINING PROTEIN-RELATED"/>
    <property type="match status" value="1"/>
</dbReference>
<evidence type="ECO:0000256" key="1">
    <source>
        <dbReference type="SAM" id="MobiDB-lite"/>
    </source>
</evidence>
<sequence>MLPQKPPGLGNLYYLPVKKNLKKFGLISGFAIRRFGATRLLLLLAFCLHLVFCLNNAFADTADNGLHDQEPFVTCQEQPPASFSIGSLTFVLDVDFRSLKTTVDDILQTMLMLKLAHAGYHSYRRMRWPGLADTLIQAFYTGWQSYLILSSRLLFAGRCIDKGVTYLRRMRGNCTLWQEMPVYIEDPELARRVYLKVVNRGGASALVIRVLPSQPETVAPRPVNYRAMHNLADWMEAHFIQTVEVAVTSDPETMVNGSKQLELILNGREGWKLPLPVSDVSWLQEPCQFGQEAYSSMHTLLSPQWLDWITESLRNLEQQSKPGEKENPVKPPDPTPVTRHGSSTTAINGDADEGAPYWILFANADTPYIQISRPSSSLPDYDPGATSVLAAGHSSQIVWRDQDVYDTFWSVQLMQAIASIRIQDTAQTIQSPAIEAEGMVASETTGLREQTDLREEKLVLSERPLVKTPELPPAKKAPVAQSEPAAGSPEQTPPAKKAPVAQSEPAAGSPEQPPPAKKAPVAQSEPAAGSPEQPPPANKAPVAQSEPAAGSPEQLPPAKKAPVAQSEPAAGSPEQPPPSQQKPEKKSECSGPCKGIYPASQLVPAGDRSQEKLCKGCERKQNGSVKQSIQTASKAIEQVKKEIRKTQYDVRSAKVDEAINLIYGFTKDPDEEKIRTLISTFVDVFLSASMEVLNLFSPSVLDELKYHKKNKYRKDVENIVIEQTKNNIAIYLRGLNRLAKFYKTITLESLDRLRKKESETEPLKTPFTMGLILFYLEKHHDYISRALAAFSDREEEKLLKELFNTATVVPLLLDTLNFLDAGRMQWTLHYDEEVSQMAGLSEQSKWEELLPTMSRYYRSNDQKYLLRIFVTWLGQSYYSRSLYLFLSSKPSLKIPEETMAEILSGLPAMLRSSIKIKNDDYSHKAFSLFTQMPGKAKSFLKAYLLKNTAFREDFYSSLYLYLYYIHYRYHQRVPGYTEHFIEQGYPAYFDEDIRRLDRLFADEFPALEKQQPRRSPDSVLEEHRRRLNIREAEDRRTVERAEQAQKRRFERYLKDVSKEKEIKDARDRKKLEKARNRFFIPDNEAKPEPDDKPQTTDQTIELAAMESPWEIGMNEVAESYAQKDFAYSIQCINKAIDLSSDDEQLVLASYEKASLYANELFRKTREAMNWLNNMGRYERIAAQLDIHFITDLINRPELPLKERFAMLELHNIQFASREDRENYITNAVRLHREVSKEIESWRDLVADMLKTVELLNERLELLDTVDQLRVEGAFVSEAMIRATAALNRLKQAPAEIMATEQKTKDFVTALGVYGANNVTKKSKSKAKAKAKAKKKPPSLGRTYKKIEWVIPDLSPVDTLIGHLASPSETAESEPVPESRATAFPTDLMFQMQDSDTATNEPDTAKPKRKTKQPKPPTLSDFGDKEFYLPEEMWWMLEEKSPGLTE</sequence>
<feature type="region of interest" description="Disordered" evidence="1">
    <location>
        <begin position="1395"/>
        <end position="1423"/>
    </location>
</feature>
<dbReference type="InterPro" id="IPR052506">
    <property type="entry name" value="Bact_Fn-Binding"/>
</dbReference>
<comment type="caution">
    <text evidence="2">The sequence shown here is derived from an EMBL/GenBank/DDBJ whole genome shotgun (WGS) entry which is preliminary data.</text>
</comment>